<evidence type="ECO:0000256" key="17">
    <source>
        <dbReference type="ARBA" id="ARBA00023170"/>
    </source>
</evidence>
<dbReference type="FunFam" id="2.10.60.10:FF:000021">
    <property type="entry name" value="Receptor protein serine/threonine kinase"/>
    <property type="match status" value="1"/>
</dbReference>
<evidence type="ECO:0000256" key="15">
    <source>
        <dbReference type="ARBA" id="ARBA00022989"/>
    </source>
</evidence>
<dbReference type="InterPro" id="IPR011009">
    <property type="entry name" value="Kinase-like_dom_sf"/>
</dbReference>
<name>A0AA36B3B9_OCTVU</name>
<reference evidence="24" key="1">
    <citation type="submission" date="2023-08" db="EMBL/GenBank/DDBJ databases">
        <authorList>
            <person name="Alioto T."/>
            <person name="Alioto T."/>
            <person name="Gomez Garrido J."/>
        </authorList>
    </citation>
    <scope>NUCLEOTIDE SEQUENCE</scope>
</reference>
<evidence type="ECO:0000256" key="9">
    <source>
        <dbReference type="ARBA" id="ARBA00022723"/>
    </source>
</evidence>
<keyword evidence="12" id="KW-0418">Kinase</keyword>
<accession>A0AA36B3B9</accession>
<feature type="domain" description="Protein kinase" evidence="22">
    <location>
        <begin position="214"/>
        <end position="491"/>
    </location>
</feature>
<dbReference type="Gene3D" id="2.10.60.10">
    <property type="entry name" value="CD59"/>
    <property type="match status" value="1"/>
</dbReference>
<evidence type="ECO:0000256" key="8">
    <source>
        <dbReference type="ARBA" id="ARBA00022692"/>
    </source>
</evidence>
<dbReference type="InterPro" id="IPR003605">
    <property type="entry name" value="GS_dom"/>
</dbReference>
<dbReference type="GO" id="GO:0005886">
    <property type="term" value="C:plasma membrane"/>
    <property type="evidence" value="ECO:0007669"/>
    <property type="project" value="TreeGrafter"/>
</dbReference>
<feature type="transmembrane region" description="Helical" evidence="20">
    <location>
        <begin position="141"/>
        <end position="161"/>
    </location>
</feature>
<dbReference type="Gene3D" id="1.10.510.10">
    <property type="entry name" value="Transferase(Phosphotransferase) domain 1"/>
    <property type="match status" value="1"/>
</dbReference>
<evidence type="ECO:0000256" key="4">
    <source>
        <dbReference type="ARBA" id="ARBA00009605"/>
    </source>
</evidence>
<dbReference type="InterPro" id="IPR001245">
    <property type="entry name" value="Ser-Thr/Tyr_kinase_cat_dom"/>
</dbReference>
<dbReference type="GO" id="GO:0043235">
    <property type="term" value="C:receptor complex"/>
    <property type="evidence" value="ECO:0007669"/>
    <property type="project" value="TreeGrafter"/>
</dbReference>
<keyword evidence="10 21" id="KW-0732">Signal</keyword>
<protein>
    <recommendedName>
        <fullName evidence="5">receptor protein serine/threonine kinase</fullName>
        <ecNumber evidence="5">2.7.11.30</ecNumber>
    </recommendedName>
</protein>
<evidence type="ECO:0000256" key="3">
    <source>
        <dbReference type="ARBA" id="ARBA00004479"/>
    </source>
</evidence>
<keyword evidence="8 20" id="KW-0812">Transmembrane</keyword>
<dbReference type="EMBL" id="OX597820">
    <property type="protein sequence ID" value="CAI9726162.1"/>
    <property type="molecule type" value="Genomic_DNA"/>
</dbReference>
<dbReference type="Gene3D" id="3.30.200.20">
    <property type="entry name" value="Phosphorylase Kinase, domain 1"/>
    <property type="match status" value="1"/>
</dbReference>
<evidence type="ECO:0000256" key="14">
    <source>
        <dbReference type="ARBA" id="ARBA00022842"/>
    </source>
</evidence>
<evidence type="ECO:0000313" key="25">
    <source>
        <dbReference type="Proteomes" id="UP001162480"/>
    </source>
</evidence>
<dbReference type="CDD" id="cd23532">
    <property type="entry name" value="TFP_LU_ECD_BMPR1"/>
    <property type="match status" value="1"/>
</dbReference>
<keyword evidence="17" id="KW-0675">Receptor</keyword>
<dbReference type="InterPro" id="IPR017441">
    <property type="entry name" value="Protein_kinase_ATP_BS"/>
</dbReference>
<dbReference type="PROSITE" id="PS00108">
    <property type="entry name" value="PROTEIN_KINASE_ST"/>
    <property type="match status" value="1"/>
</dbReference>
<dbReference type="InterPro" id="IPR000472">
    <property type="entry name" value="Activin_recp"/>
</dbReference>
<sequence>MAADRSNRTSTLDIIWRYLLILLNLQQVVDSLLCFCNPCAGAVVNNSCLAKEGSKCFTAIEEKIENNIAVDVWSFGCLPPHESTVLQCKGDLVPHVTPQTVACCDGEDYCNRDLKPTFIERSTTPIPGPQTDTNFNNTCKIVVAVSLLFCVILLIIAMHWGHQRFCRTGLLRSQYMDEENQIHPGECIKDLINHSSGSGSGLPLLVQRTIAKQIYLIKSIGKGRYGEVWKGKWRGENVAVKIFFTTEEDSWFRETELYQTVLLRHDNILGFLAADIKGTQLYLITDYHDHGSLYDFLRATTLNAVDMMRLAHSTVAGLAFLHAEIYGAKGKPALAHRDIKSKNILVKKNLTCCIADLGLCVKYISETNEVDIAPNSRQGTKLYMSPEILDDTINRKHFESFKQADVYALGLVLWEIARRCVHKGIVEDAQLPYYDYLSPDPSYEDLKRVVCIEKKRPLIPNRWVSDHYLSKMSKFHPFSLESKTNNLSQIS</sequence>
<keyword evidence="13 18" id="KW-0067">ATP-binding</keyword>
<keyword evidence="25" id="KW-1185">Reference proteome</keyword>
<dbReference type="SMART" id="SM00220">
    <property type="entry name" value="S_TKc"/>
    <property type="match status" value="1"/>
</dbReference>
<evidence type="ECO:0000256" key="21">
    <source>
        <dbReference type="SAM" id="SignalP"/>
    </source>
</evidence>
<keyword evidence="15 20" id="KW-1133">Transmembrane helix</keyword>
<dbReference type="Proteomes" id="UP001162480">
    <property type="component" value="Chromosome 7"/>
</dbReference>
<dbReference type="EC" id="2.7.11.30" evidence="5"/>
<dbReference type="InterPro" id="IPR008271">
    <property type="entry name" value="Ser/Thr_kinase_AS"/>
</dbReference>
<evidence type="ECO:0000256" key="19">
    <source>
        <dbReference type="RuleBase" id="RU000304"/>
    </source>
</evidence>
<comment type="cofactor">
    <cofactor evidence="1">
        <name>Mn(2+)</name>
        <dbReference type="ChEBI" id="CHEBI:29035"/>
    </cofactor>
</comment>
<evidence type="ECO:0000256" key="1">
    <source>
        <dbReference type="ARBA" id="ARBA00001936"/>
    </source>
</evidence>
<keyword evidence="14" id="KW-0460">Magnesium</keyword>
<evidence type="ECO:0000256" key="5">
    <source>
        <dbReference type="ARBA" id="ARBA00012401"/>
    </source>
</evidence>
<dbReference type="InterPro" id="IPR045860">
    <property type="entry name" value="Snake_toxin-like_sf"/>
</dbReference>
<evidence type="ECO:0000256" key="12">
    <source>
        <dbReference type="ARBA" id="ARBA00022777"/>
    </source>
</evidence>
<dbReference type="SMART" id="SM00467">
    <property type="entry name" value="GS"/>
    <property type="match status" value="1"/>
</dbReference>
<feature type="domain" description="GS" evidence="23">
    <location>
        <begin position="186"/>
        <end position="213"/>
    </location>
</feature>
<keyword evidence="11 18" id="KW-0547">Nucleotide-binding</keyword>
<dbReference type="Pfam" id="PF01064">
    <property type="entry name" value="Activin_recp"/>
    <property type="match status" value="1"/>
</dbReference>
<evidence type="ECO:0000256" key="16">
    <source>
        <dbReference type="ARBA" id="ARBA00023136"/>
    </source>
</evidence>
<organism evidence="24 25">
    <name type="scientific">Octopus vulgaris</name>
    <name type="common">Common octopus</name>
    <dbReference type="NCBI Taxonomy" id="6645"/>
    <lineage>
        <taxon>Eukaryota</taxon>
        <taxon>Metazoa</taxon>
        <taxon>Spiralia</taxon>
        <taxon>Lophotrochozoa</taxon>
        <taxon>Mollusca</taxon>
        <taxon>Cephalopoda</taxon>
        <taxon>Coleoidea</taxon>
        <taxon>Octopodiformes</taxon>
        <taxon>Octopoda</taxon>
        <taxon>Incirrata</taxon>
        <taxon>Octopodidae</taxon>
        <taxon>Octopus</taxon>
    </lineage>
</organism>
<keyword evidence="6 19" id="KW-0723">Serine/threonine-protein kinase</keyword>
<dbReference type="SUPFAM" id="SSF56112">
    <property type="entry name" value="Protein kinase-like (PK-like)"/>
    <property type="match status" value="1"/>
</dbReference>
<evidence type="ECO:0000256" key="10">
    <source>
        <dbReference type="ARBA" id="ARBA00022729"/>
    </source>
</evidence>
<dbReference type="PROSITE" id="PS50011">
    <property type="entry name" value="PROTEIN_KINASE_DOM"/>
    <property type="match status" value="1"/>
</dbReference>
<dbReference type="InterPro" id="IPR000719">
    <property type="entry name" value="Prot_kinase_dom"/>
</dbReference>
<dbReference type="GO" id="GO:0005524">
    <property type="term" value="F:ATP binding"/>
    <property type="evidence" value="ECO:0007669"/>
    <property type="project" value="UniProtKB-UniRule"/>
</dbReference>
<comment type="similarity">
    <text evidence="4">Belongs to the protein kinase superfamily. TKL Ser/Thr protein kinase family. TGFB receptor subfamily.</text>
</comment>
<evidence type="ECO:0000256" key="13">
    <source>
        <dbReference type="ARBA" id="ARBA00022840"/>
    </source>
</evidence>
<evidence type="ECO:0000256" key="11">
    <source>
        <dbReference type="ARBA" id="ARBA00022741"/>
    </source>
</evidence>
<feature type="binding site" evidence="18">
    <location>
        <position position="241"/>
    </location>
    <ligand>
        <name>ATP</name>
        <dbReference type="ChEBI" id="CHEBI:30616"/>
    </ligand>
</feature>
<feature type="chain" id="PRO_5041305179" description="receptor protein serine/threonine kinase" evidence="21">
    <location>
        <begin position="32"/>
        <end position="491"/>
    </location>
</feature>
<dbReference type="FunFam" id="1.10.510.10:FF:000304">
    <property type="entry name" value="Receptor protein serine/threonine kinase"/>
    <property type="match status" value="1"/>
</dbReference>
<keyword evidence="9" id="KW-0479">Metal-binding</keyword>
<dbReference type="PROSITE" id="PS51256">
    <property type="entry name" value="GS"/>
    <property type="match status" value="1"/>
</dbReference>
<keyword evidence="7" id="KW-0808">Transferase</keyword>
<dbReference type="InterPro" id="IPR000333">
    <property type="entry name" value="TGFB_receptor"/>
</dbReference>
<evidence type="ECO:0000256" key="7">
    <source>
        <dbReference type="ARBA" id="ARBA00022679"/>
    </source>
</evidence>
<dbReference type="PANTHER" id="PTHR23255:SF68">
    <property type="entry name" value="RECEPTOR PROTEIN SERINE_THREONINE KINASE"/>
    <property type="match status" value="1"/>
</dbReference>
<dbReference type="SUPFAM" id="SSF57302">
    <property type="entry name" value="Snake toxin-like"/>
    <property type="match status" value="1"/>
</dbReference>
<dbReference type="PANTHER" id="PTHR23255">
    <property type="entry name" value="TRANSFORMING GROWTH FACTOR-BETA RECEPTOR TYPE I AND II"/>
    <property type="match status" value="1"/>
</dbReference>
<evidence type="ECO:0000256" key="2">
    <source>
        <dbReference type="ARBA" id="ARBA00001946"/>
    </source>
</evidence>
<dbReference type="PROSITE" id="PS00107">
    <property type="entry name" value="PROTEIN_KINASE_ATP"/>
    <property type="match status" value="1"/>
</dbReference>
<evidence type="ECO:0000256" key="6">
    <source>
        <dbReference type="ARBA" id="ARBA00022527"/>
    </source>
</evidence>
<evidence type="ECO:0000256" key="20">
    <source>
        <dbReference type="SAM" id="Phobius"/>
    </source>
</evidence>
<dbReference type="GO" id="GO:0004675">
    <property type="term" value="F:transmembrane receptor protein serine/threonine kinase activity"/>
    <property type="evidence" value="ECO:0007669"/>
    <property type="project" value="UniProtKB-EC"/>
</dbReference>
<feature type="signal peptide" evidence="21">
    <location>
        <begin position="1"/>
        <end position="31"/>
    </location>
</feature>
<dbReference type="Pfam" id="PF08515">
    <property type="entry name" value="TGF_beta_GS"/>
    <property type="match status" value="1"/>
</dbReference>
<evidence type="ECO:0000259" key="23">
    <source>
        <dbReference type="PROSITE" id="PS51256"/>
    </source>
</evidence>
<comment type="subcellular location">
    <subcellularLocation>
        <location evidence="3">Membrane</location>
        <topology evidence="3">Single-pass type I membrane protein</topology>
    </subcellularLocation>
</comment>
<dbReference type="Pfam" id="PF07714">
    <property type="entry name" value="PK_Tyr_Ser-Thr"/>
    <property type="match status" value="1"/>
</dbReference>
<comment type="cofactor">
    <cofactor evidence="2">
        <name>Mg(2+)</name>
        <dbReference type="ChEBI" id="CHEBI:18420"/>
    </cofactor>
</comment>
<keyword evidence="16 20" id="KW-0472">Membrane</keyword>
<evidence type="ECO:0000313" key="24">
    <source>
        <dbReference type="EMBL" id="CAI9726162.1"/>
    </source>
</evidence>
<evidence type="ECO:0000256" key="18">
    <source>
        <dbReference type="PROSITE-ProRule" id="PRU10141"/>
    </source>
</evidence>
<evidence type="ECO:0000259" key="22">
    <source>
        <dbReference type="PROSITE" id="PS50011"/>
    </source>
</evidence>
<proteinExistence type="inferred from homology"/>
<dbReference type="AlphaFoldDB" id="A0AA36B3B9"/>
<dbReference type="GO" id="GO:0071363">
    <property type="term" value="P:cellular response to growth factor stimulus"/>
    <property type="evidence" value="ECO:0007669"/>
    <property type="project" value="TreeGrafter"/>
</dbReference>
<gene>
    <name evidence="24" type="ORF">OCTVUL_1B028430</name>
</gene>